<protein>
    <submittedName>
        <fullName evidence="1">Uncharacterized protein</fullName>
    </submittedName>
</protein>
<proteinExistence type="predicted"/>
<evidence type="ECO:0000313" key="1">
    <source>
        <dbReference type="EMBL" id="CBH95268.1"/>
    </source>
</evidence>
<dbReference type="AlphaFoldDB" id="E6PK17"/>
<sequence>MSHLECSGSGWSAAVNKFGGSGLQCFNRGANPSDPRPLARCLASLNDEERGNPSFEADADGEPAGNFSLVWPCQAGC</sequence>
<comment type="caution">
    <text evidence="1">The sequence shown here is derived from an EMBL/GenBank/DDBJ whole genome shotgun (WGS) entry which is preliminary data.</text>
</comment>
<name>E6PK17_9ZZZZ</name>
<organism evidence="1">
    <name type="scientific">mine drainage metagenome</name>
    <dbReference type="NCBI Taxonomy" id="410659"/>
    <lineage>
        <taxon>unclassified sequences</taxon>
        <taxon>metagenomes</taxon>
        <taxon>ecological metagenomes</taxon>
    </lineage>
</organism>
<reference evidence="1" key="1">
    <citation type="submission" date="2009-10" db="EMBL/GenBank/DDBJ databases">
        <title>Diversity of trophic interactions inside an arsenic-rich microbial ecosystem.</title>
        <authorList>
            <person name="Bertin P.N."/>
            <person name="Heinrich-Salmeron A."/>
            <person name="Pelletier E."/>
            <person name="Goulhen-Chollet F."/>
            <person name="Arsene-Ploetze F."/>
            <person name="Gallien S."/>
            <person name="Calteau A."/>
            <person name="Vallenet D."/>
            <person name="Casiot C."/>
            <person name="Chane-Woon-Ming B."/>
            <person name="Giloteaux L."/>
            <person name="Barakat M."/>
            <person name="Bonnefoy V."/>
            <person name="Bruneel O."/>
            <person name="Chandler M."/>
            <person name="Cleiss J."/>
            <person name="Duran R."/>
            <person name="Elbaz-Poulichet F."/>
            <person name="Fonknechten N."/>
            <person name="Lauga B."/>
            <person name="Mornico D."/>
            <person name="Ortet P."/>
            <person name="Schaeffer C."/>
            <person name="Siguier P."/>
            <person name="Alexander Thil Smith A."/>
            <person name="Van Dorsselaer A."/>
            <person name="Weissenbach J."/>
            <person name="Medigue C."/>
            <person name="Le Paslier D."/>
        </authorList>
    </citation>
    <scope>NUCLEOTIDE SEQUENCE</scope>
</reference>
<gene>
    <name evidence="1" type="ORF">CARN2_0657</name>
</gene>
<accession>E6PK17</accession>
<dbReference type="EMBL" id="CABM01000003">
    <property type="protein sequence ID" value="CBH95268.1"/>
    <property type="molecule type" value="Genomic_DNA"/>
</dbReference>